<proteinExistence type="predicted"/>
<keyword evidence="2" id="KW-1185">Reference proteome</keyword>
<accession>A0ABQ0W0M4</accession>
<reference evidence="1 2" key="1">
    <citation type="submission" date="2019-07" db="EMBL/GenBank/DDBJ databases">
        <title>Whole genome shotgun sequence of Halolactibacillus miurensis NBRC 100873.</title>
        <authorList>
            <person name="Hosoyama A."/>
            <person name="Uohara A."/>
            <person name="Ohji S."/>
            <person name="Ichikawa N."/>
        </authorList>
    </citation>
    <scope>NUCLEOTIDE SEQUENCE [LARGE SCALE GENOMIC DNA]</scope>
    <source>
        <strain evidence="1 2">NBRC 100873</strain>
    </source>
</reference>
<organism evidence="1 2">
    <name type="scientific">Halolactibacillus miurensis</name>
    <dbReference type="NCBI Taxonomy" id="306541"/>
    <lineage>
        <taxon>Bacteria</taxon>
        <taxon>Bacillati</taxon>
        <taxon>Bacillota</taxon>
        <taxon>Bacilli</taxon>
        <taxon>Bacillales</taxon>
        <taxon>Bacillaceae</taxon>
        <taxon>Halolactibacillus</taxon>
    </lineage>
</organism>
<comment type="caution">
    <text evidence="1">The sequence shown here is derived from an EMBL/GenBank/DDBJ whole genome shotgun (WGS) entry which is preliminary data.</text>
</comment>
<evidence type="ECO:0000313" key="1">
    <source>
        <dbReference type="EMBL" id="GEM05495.1"/>
    </source>
</evidence>
<evidence type="ECO:0000313" key="2">
    <source>
        <dbReference type="Proteomes" id="UP000321773"/>
    </source>
</evidence>
<dbReference type="EMBL" id="BJWJ01000036">
    <property type="protein sequence ID" value="GEM05495.1"/>
    <property type="molecule type" value="Genomic_DNA"/>
</dbReference>
<dbReference type="Proteomes" id="UP000321773">
    <property type="component" value="Unassembled WGS sequence"/>
</dbReference>
<sequence>MSYSKRTCVIIVPPVLNLNFSFNLPKKPYEIKYNQTLNEKNTIIVRKIRDNHALIIANN</sequence>
<protein>
    <submittedName>
        <fullName evidence="1">Uncharacterized protein</fullName>
    </submittedName>
</protein>
<gene>
    <name evidence="1" type="ORF">HMI01_24830</name>
</gene>
<name>A0ABQ0W0M4_9BACI</name>